<dbReference type="PRINTS" id="PR00081">
    <property type="entry name" value="GDHRDH"/>
</dbReference>
<evidence type="ECO:0000259" key="4">
    <source>
        <dbReference type="SMART" id="SM00822"/>
    </source>
</evidence>
<comment type="similarity">
    <text evidence="1 3">Belongs to the short-chain dehydrogenases/reductases (SDR) family.</text>
</comment>
<protein>
    <submittedName>
        <fullName evidence="5">Oxidoreductase</fullName>
    </submittedName>
</protein>
<gene>
    <name evidence="5" type="ORF">GCM10023321_36810</name>
</gene>
<comment type="caution">
    <text evidence="5">The sequence shown here is derived from an EMBL/GenBank/DDBJ whole genome shotgun (WGS) entry which is preliminary data.</text>
</comment>
<dbReference type="PANTHER" id="PTHR43976">
    <property type="entry name" value="SHORT CHAIN DEHYDROGENASE"/>
    <property type="match status" value="1"/>
</dbReference>
<dbReference type="SMART" id="SM00822">
    <property type="entry name" value="PKS_KR"/>
    <property type="match status" value="1"/>
</dbReference>
<dbReference type="Proteomes" id="UP001428817">
    <property type="component" value="Unassembled WGS sequence"/>
</dbReference>
<evidence type="ECO:0000256" key="1">
    <source>
        <dbReference type="ARBA" id="ARBA00006484"/>
    </source>
</evidence>
<evidence type="ECO:0000256" key="2">
    <source>
        <dbReference type="ARBA" id="ARBA00023002"/>
    </source>
</evidence>
<dbReference type="Gene3D" id="3.40.50.720">
    <property type="entry name" value="NAD(P)-binding Rossmann-like Domain"/>
    <property type="match status" value="1"/>
</dbReference>
<organism evidence="5 6">
    <name type="scientific">Pseudonocardia eucalypti</name>
    <dbReference type="NCBI Taxonomy" id="648755"/>
    <lineage>
        <taxon>Bacteria</taxon>
        <taxon>Bacillati</taxon>
        <taxon>Actinomycetota</taxon>
        <taxon>Actinomycetes</taxon>
        <taxon>Pseudonocardiales</taxon>
        <taxon>Pseudonocardiaceae</taxon>
        <taxon>Pseudonocardia</taxon>
    </lineage>
</organism>
<dbReference type="NCBIfam" id="NF004824">
    <property type="entry name" value="PRK06180.1"/>
    <property type="match status" value="1"/>
</dbReference>
<dbReference type="InterPro" id="IPR036291">
    <property type="entry name" value="NAD(P)-bd_dom_sf"/>
</dbReference>
<dbReference type="CDD" id="cd05374">
    <property type="entry name" value="17beta-HSD-like_SDR_c"/>
    <property type="match status" value="1"/>
</dbReference>
<evidence type="ECO:0000313" key="5">
    <source>
        <dbReference type="EMBL" id="GAA5157893.1"/>
    </source>
</evidence>
<evidence type="ECO:0000313" key="6">
    <source>
        <dbReference type="Proteomes" id="UP001428817"/>
    </source>
</evidence>
<dbReference type="PRINTS" id="PR00080">
    <property type="entry name" value="SDRFAMILY"/>
</dbReference>
<evidence type="ECO:0000256" key="3">
    <source>
        <dbReference type="RuleBase" id="RU000363"/>
    </source>
</evidence>
<name>A0ABP9Q7D8_9PSEU</name>
<accession>A0ABP9Q7D8</accession>
<dbReference type="PROSITE" id="PS00061">
    <property type="entry name" value="ADH_SHORT"/>
    <property type="match status" value="1"/>
</dbReference>
<proteinExistence type="inferred from homology"/>
<dbReference type="RefSeq" id="WP_185059217.1">
    <property type="nucleotide sequence ID" value="NZ_BAABJP010000015.1"/>
</dbReference>
<sequence>MTRIWFITGASAGIGRVLAEAVLAHGDRVVATARRPETLADLAETHPADVLALPCDVTQADQVKGAVAKAVEWAGRIDVLVNNAGHGLVGALEELSDEQVERVLNTNVRGVLTVTRAVLPHMRARREGHIVQLSSVGGVVGNPGHALYATSKFALEGMSEALAGEVGALGIRVLIVEPGPFRTEFTGRSMEFSEPIEDYRETPAGRLREHFSRQHGRQPNDPRRLADAVIRLVDEPDAPLRLPLGPEAVNRIRDKLRRQLADLERWEKLSLDTRYPED</sequence>
<dbReference type="InterPro" id="IPR020904">
    <property type="entry name" value="Sc_DH/Rdtase_CS"/>
</dbReference>
<dbReference type="InterPro" id="IPR051911">
    <property type="entry name" value="SDR_oxidoreductase"/>
</dbReference>
<dbReference type="EMBL" id="BAABJP010000015">
    <property type="protein sequence ID" value="GAA5157893.1"/>
    <property type="molecule type" value="Genomic_DNA"/>
</dbReference>
<dbReference type="NCBIfam" id="NF006114">
    <property type="entry name" value="PRK08263.1"/>
    <property type="match status" value="1"/>
</dbReference>
<dbReference type="PANTHER" id="PTHR43976:SF16">
    <property type="entry name" value="SHORT-CHAIN DEHYDROGENASE_REDUCTASE FAMILY PROTEIN"/>
    <property type="match status" value="1"/>
</dbReference>
<keyword evidence="6" id="KW-1185">Reference proteome</keyword>
<feature type="domain" description="Ketoreductase" evidence="4">
    <location>
        <begin position="3"/>
        <end position="181"/>
    </location>
</feature>
<dbReference type="Pfam" id="PF00106">
    <property type="entry name" value="adh_short"/>
    <property type="match status" value="1"/>
</dbReference>
<keyword evidence="2" id="KW-0560">Oxidoreductase</keyword>
<dbReference type="InterPro" id="IPR057326">
    <property type="entry name" value="KR_dom"/>
</dbReference>
<dbReference type="InterPro" id="IPR002347">
    <property type="entry name" value="SDR_fam"/>
</dbReference>
<dbReference type="SUPFAM" id="SSF51735">
    <property type="entry name" value="NAD(P)-binding Rossmann-fold domains"/>
    <property type="match status" value="1"/>
</dbReference>
<reference evidence="6" key="1">
    <citation type="journal article" date="2019" name="Int. J. Syst. Evol. Microbiol.">
        <title>The Global Catalogue of Microorganisms (GCM) 10K type strain sequencing project: providing services to taxonomists for standard genome sequencing and annotation.</title>
        <authorList>
            <consortium name="The Broad Institute Genomics Platform"/>
            <consortium name="The Broad Institute Genome Sequencing Center for Infectious Disease"/>
            <person name="Wu L."/>
            <person name="Ma J."/>
        </authorList>
    </citation>
    <scope>NUCLEOTIDE SEQUENCE [LARGE SCALE GENOMIC DNA]</scope>
    <source>
        <strain evidence="6">JCM 18303</strain>
    </source>
</reference>